<proteinExistence type="predicted"/>
<reference evidence="1 2" key="1">
    <citation type="submission" date="2015-06" db="EMBL/GenBank/DDBJ databases">
        <title>Genome sequence of Pseudoalteromonas peptidolytica.</title>
        <authorList>
            <person name="Xie B.-B."/>
            <person name="Rong J.-C."/>
            <person name="Qin Q.-L."/>
            <person name="Zhang Y.-Z."/>
        </authorList>
    </citation>
    <scope>NUCLEOTIDE SEQUENCE [LARGE SCALE GENOMIC DNA]</scope>
    <source>
        <strain evidence="1 2">F12-50-A1</strain>
    </source>
</reference>
<dbReference type="Proteomes" id="UP000660708">
    <property type="component" value="Unassembled WGS sequence"/>
</dbReference>
<name>A0A8I0MYB6_9GAMM</name>
<dbReference type="RefSeq" id="WP_168756775.1">
    <property type="nucleotide sequence ID" value="NZ_AQHF01000032.1"/>
</dbReference>
<protein>
    <submittedName>
        <fullName evidence="1">Uncharacterized protein</fullName>
    </submittedName>
</protein>
<organism evidence="1 2">
    <name type="scientific">Pseudoalteromonas peptidolytica F12-50-A1</name>
    <dbReference type="NCBI Taxonomy" id="1315280"/>
    <lineage>
        <taxon>Bacteria</taxon>
        <taxon>Pseudomonadati</taxon>
        <taxon>Pseudomonadota</taxon>
        <taxon>Gammaproteobacteria</taxon>
        <taxon>Alteromonadales</taxon>
        <taxon>Pseudoalteromonadaceae</taxon>
        <taxon>Pseudoalteromonas</taxon>
    </lineage>
</organism>
<sequence length="53" mass="6225">MEIQNEKQYQDALEKRSNLLEAYSFLGDVNSESIDRQISEIDAQIERYEAKKS</sequence>
<accession>A0A8I0MYB6</accession>
<comment type="caution">
    <text evidence="1">The sequence shown here is derived from an EMBL/GenBank/DDBJ whole genome shotgun (WGS) entry which is preliminary data.</text>
</comment>
<keyword evidence="2" id="KW-1185">Reference proteome</keyword>
<dbReference type="EMBL" id="AQHF01000032">
    <property type="protein sequence ID" value="MBE0348307.1"/>
    <property type="molecule type" value="Genomic_DNA"/>
</dbReference>
<dbReference type="AlphaFoldDB" id="A0A8I0MYB6"/>
<evidence type="ECO:0000313" key="1">
    <source>
        <dbReference type="EMBL" id="MBE0348307.1"/>
    </source>
</evidence>
<gene>
    <name evidence="1" type="ORF">PPEP_a4600</name>
</gene>
<evidence type="ECO:0000313" key="2">
    <source>
        <dbReference type="Proteomes" id="UP000660708"/>
    </source>
</evidence>